<dbReference type="RefSeq" id="WP_157860407.1">
    <property type="nucleotide sequence ID" value="NZ_DUJU01000003.1"/>
</dbReference>
<dbReference type="EMBL" id="DUJU01000003">
    <property type="protein sequence ID" value="HIH92539.1"/>
    <property type="molecule type" value="Genomic_DNA"/>
</dbReference>
<name>A0A832W5U7_9EURY</name>
<gene>
    <name evidence="2" type="ORF">HA338_00320</name>
</gene>
<accession>A0A832W5U7</accession>
<organism evidence="2 3">
    <name type="scientific">Methanosarcina acetivorans</name>
    <dbReference type="NCBI Taxonomy" id="2214"/>
    <lineage>
        <taxon>Archaea</taxon>
        <taxon>Methanobacteriati</taxon>
        <taxon>Methanobacteriota</taxon>
        <taxon>Stenosarchaea group</taxon>
        <taxon>Methanomicrobia</taxon>
        <taxon>Methanosarcinales</taxon>
        <taxon>Methanosarcinaceae</taxon>
        <taxon>Methanosarcina</taxon>
    </lineage>
</organism>
<dbReference type="AlphaFoldDB" id="A0A832W5U7"/>
<comment type="caution">
    <text evidence="2">The sequence shown here is derived from an EMBL/GenBank/DDBJ whole genome shotgun (WGS) entry which is preliminary data.</text>
</comment>
<evidence type="ECO:0000256" key="1">
    <source>
        <dbReference type="SAM" id="MobiDB-lite"/>
    </source>
</evidence>
<protein>
    <submittedName>
        <fullName evidence="2">Uncharacterized protein</fullName>
    </submittedName>
</protein>
<dbReference type="GeneID" id="43446243"/>
<feature type="region of interest" description="Disordered" evidence="1">
    <location>
        <begin position="1"/>
        <end position="44"/>
    </location>
</feature>
<sequence length="92" mass="10477">MLDLKKYRANFQRENEAGNKTGNERGNETRNEAGGETGKMNKLCRGSKKLKMKCKNERQRTKEKVKVKNVLEGFRISLPSGVLPSHRLRDGS</sequence>
<evidence type="ECO:0000313" key="2">
    <source>
        <dbReference type="EMBL" id="HIH92539.1"/>
    </source>
</evidence>
<evidence type="ECO:0000313" key="3">
    <source>
        <dbReference type="Proteomes" id="UP000600774"/>
    </source>
</evidence>
<feature type="compositionally biased region" description="Basic and acidic residues" evidence="1">
    <location>
        <begin position="1"/>
        <end position="33"/>
    </location>
</feature>
<reference evidence="2" key="1">
    <citation type="journal article" date="2020" name="bioRxiv">
        <title>A rank-normalized archaeal taxonomy based on genome phylogeny resolves widespread incomplete and uneven classifications.</title>
        <authorList>
            <person name="Rinke C."/>
            <person name="Chuvochina M."/>
            <person name="Mussig A.J."/>
            <person name="Chaumeil P.-A."/>
            <person name="Waite D.W."/>
            <person name="Whitman W.B."/>
            <person name="Parks D.H."/>
            <person name="Hugenholtz P."/>
        </authorList>
    </citation>
    <scope>NUCLEOTIDE SEQUENCE</scope>
    <source>
        <strain evidence="2">UBA8876</strain>
    </source>
</reference>
<dbReference type="Proteomes" id="UP000600774">
    <property type="component" value="Unassembled WGS sequence"/>
</dbReference>
<proteinExistence type="predicted"/>